<dbReference type="Gene3D" id="3.40.109.10">
    <property type="entry name" value="NADH Oxidase"/>
    <property type="match status" value="1"/>
</dbReference>
<dbReference type="RefSeq" id="WP_037296540.1">
    <property type="nucleotide sequence ID" value="NZ_ATAX01000006.1"/>
</dbReference>
<dbReference type="PATRIC" id="fig|1341157.4.peg.267"/>
<protein>
    <recommendedName>
        <fullName evidence="3">Putative nitroreductase TM1586 domain-containing protein</fullName>
    </recommendedName>
</protein>
<dbReference type="Pfam" id="PF14512">
    <property type="entry name" value="TM1586_NiRdase"/>
    <property type="match status" value="1"/>
</dbReference>
<dbReference type="PANTHER" id="PTHR43673:SF10">
    <property type="entry name" value="NADH DEHYDROGENASE_NAD(P)H NITROREDUCTASE XCC3605-RELATED"/>
    <property type="match status" value="1"/>
</dbReference>
<evidence type="ECO:0000256" key="1">
    <source>
        <dbReference type="ARBA" id="ARBA00007118"/>
    </source>
</evidence>
<reference evidence="4 5" key="1">
    <citation type="journal article" date="2014" name="PLoS ONE">
        <title>Rumen cellulosomics: divergent fiber-degrading strategies revealed by comparative genome-wide analysis of six ruminococcal strains.</title>
        <authorList>
            <person name="Dassa B."/>
            <person name="Borovok I."/>
            <person name="Ruimy-Israeli V."/>
            <person name="Lamed R."/>
            <person name="Flint H.J."/>
            <person name="Duncan S.H."/>
            <person name="Henrissat B."/>
            <person name="Coutinho P."/>
            <person name="Morrison M."/>
            <person name="Mosoni P."/>
            <person name="Yeoman C.J."/>
            <person name="White B.A."/>
            <person name="Bayer E.A."/>
        </authorList>
    </citation>
    <scope>NUCLEOTIDE SEQUENCE [LARGE SCALE GENOMIC DNA]</scope>
    <source>
        <strain evidence="4 5">007c</strain>
    </source>
</reference>
<dbReference type="AlphaFoldDB" id="W7V2H2"/>
<dbReference type="InterPro" id="IPR029478">
    <property type="entry name" value="TM1586_NiRdase"/>
</dbReference>
<dbReference type="CDD" id="cd02062">
    <property type="entry name" value="Nitro_FMN_reductase"/>
    <property type="match status" value="1"/>
</dbReference>
<evidence type="ECO:0000313" key="4">
    <source>
        <dbReference type="EMBL" id="EWM55160.1"/>
    </source>
</evidence>
<organism evidence="4 5">
    <name type="scientific">Ruminococcus flavefaciens 007c</name>
    <dbReference type="NCBI Taxonomy" id="1341157"/>
    <lineage>
        <taxon>Bacteria</taxon>
        <taxon>Bacillati</taxon>
        <taxon>Bacillota</taxon>
        <taxon>Clostridia</taxon>
        <taxon>Eubacteriales</taxon>
        <taxon>Oscillospiraceae</taxon>
        <taxon>Ruminococcus</taxon>
    </lineage>
</organism>
<dbReference type="GO" id="GO:0016491">
    <property type="term" value="F:oxidoreductase activity"/>
    <property type="evidence" value="ECO:0007669"/>
    <property type="project" value="UniProtKB-KW"/>
</dbReference>
<dbReference type="InterPro" id="IPR000415">
    <property type="entry name" value="Nitroreductase-like"/>
</dbReference>
<comment type="similarity">
    <text evidence="1">Belongs to the nitroreductase family.</text>
</comment>
<gene>
    <name evidence="4" type="ORF">RF007C_05655</name>
</gene>
<dbReference type="EMBL" id="ATAX01000006">
    <property type="protein sequence ID" value="EWM55160.1"/>
    <property type="molecule type" value="Genomic_DNA"/>
</dbReference>
<feature type="domain" description="Putative nitroreductase TM1586" evidence="3">
    <location>
        <begin position="2"/>
        <end position="215"/>
    </location>
</feature>
<dbReference type="Proteomes" id="UP000019365">
    <property type="component" value="Unassembled WGS sequence"/>
</dbReference>
<proteinExistence type="inferred from homology"/>
<accession>W7V2H2</accession>
<sequence length="220" mass="24669">MNIKEAISARHSVRQYLKKPISPEHRTKLEELLKTCSEQSGLNFQIVYDEPMCFNTFLAHYGRFTNVRNYIAIVGKKSLENLDELAGYYGEKIVIAAQQMGLNTCWVGGTYGRKKNKAIVAEDEKNVCVIAIGYGANEGNKHRSKAIEKLTDVRGLEMPQWFRNGMVAAMMAPTALNQQKFFVTMDGDEAVITTKGGMMTKIDLGIVKYNFEAASGHKCR</sequence>
<dbReference type="PANTHER" id="PTHR43673">
    <property type="entry name" value="NAD(P)H NITROREDUCTASE YDGI-RELATED"/>
    <property type="match status" value="1"/>
</dbReference>
<evidence type="ECO:0000259" key="3">
    <source>
        <dbReference type="Pfam" id="PF14512"/>
    </source>
</evidence>
<dbReference type="eggNOG" id="COG0778">
    <property type="taxonomic scope" value="Bacteria"/>
</dbReference>
<dbReference type="SUPFAM" id="SSF55469">
    <property type="entry name" value="FMN-dependent nitroreductase-like"/>
    <property type="match status" value="1"/>
</dbReference>
<keyword evidence="5" id="KW-1185">Reference proteome</keyword>
<name>W7V2H2_RUMFL</name>
<comment type="caution">
    <text evidence="4">The sequence shown here is derived from an EMBL/GenBank/DDBJ whole genome shotgun (WGS) entry which is preliminary data.</text>
</comment>
<dbReference type="Gene3D" id="3.40.109.30">
    <property type="entry name" value="putative nitroreductase (tm1586), domain 2"/>
    <property type="match status" value="1"/>
</dbReference>
<evidence type="ECO:0000313" key="5">
    <source>
        <dbReference type="Proteomes" id="UP000019365"/>
    </source>
</evidence>
<keyword evidence="2" id="KW-0560">Oxidoreductase</keyword>
<evidence type="ECO:0000256" key="2">
    <source>
        <dbReference type="ARBA" id="ARBA00023002"/>
    </source>
</evidence>
<dbReference type="OrthoDB" id="9814075at2"/>